<sequence length="90" mass="10412">MKPYSQAAHIRGLGSPHDGPDELPNLLCLCPNHHVLFDGLEIYIDVDDVVRRTHEGDSLGRLRRHADHRIDESYLQYHRTLCELSRLTKK</sequence>
<keyword evidence="2" id="KW-0255">Endonuclease</keyword>
<name>A0ABX6AM74_STRVD</name>
<evidence type="ECO:0000313" key="3">
    <source>
        <dbReference type="Proteomes" id="UP000327143"/>
    </source>
</evidence>
<keyword evidence="3" id="KW-1185">Reference proteome</keyword>
<gene>
    <name evidence="2" type="ORF">CP969_31625</name>
</gene>
<evidence type="ECO:0000313" key="2">
    <source>
        <dbReference type="EMBL" id="QEU88736.1"/>
    </source>
</evidence>
<protein>
    <submittedName>
        <fullName evidence="2">HNH endonuclease</fullName>
    </submittedName>
</protein>
<dbReference type="Pfam" id="PF13391">
    <property type="entry name" value="HNH_2"/>
    <property type="match status" value="1"/>
</dbReference>
<dbReference type="EMBL" id="CP023700">
    <property type="protein sequence ID" value="QEU88736.1"/>
    <property type="molecule type" value="Genomic_DNA"/>
</dbReference>
<dbReference type="InterPro" id="IPR003615">
    <property type="entry name" value="HNH_nuc"/>
</dbReference>
<dbReference type="RefSeq" id="WP_078495312.1">
    <property type="nucleotide sequence ID" value="NZ_CP023700.1"/>
</dbReference>
<dbReference type="GO" id="GO:0004519">
    <property type="term" value="F:endonuclease activity"/>
    <property type="evidence" value="ECO:0007669"/>
    <property type="project" value="UniProtKB-KW"/>
</dbReference>
<keyword evidence="2" id="KW-0540">Nuclease</keyword>
<organism evidence="2 3">
    <name type="scientific">Streptomyces viridosporus T7A</name>
    <dbReference type="NCBI Taxonomy" id="665577"/>
    <lineage>
        <taxon>Bacteria</taxon>
        <taxon>Bacillati</taxon>
        <taxon>Actinomycetota</taxon>
        <taxon>Actinomycetes</taxon>
        <taxon>Kitasatosporales</taxon>
        <taxon>Streptomycetaceae</taxon>
        <taxon>Streptomyces</taxon>
    </lineage>
</organism>
<keyword evidence="2" id="KW-0378">Hydrolase</keyword>
<proteinExistence type="predicted"/>
<evidence type="ECO:0000259" key="1">
    <source>
        <dbReference type="Pfam" id="PF13391"/>
    </source>
</evidence>
<accession>A0ABX6AM74</accession>
<reference evidence="2 3" key="1">
    <citation type="submission" date="2017-09" db="EMBL/GenBank/DDBJ databases">
        <authorList>
            <person name="Lee N."/>
            <person name="Cho B.-K."/>
        </authorList>
    </citation>
    <scope>NUCLEOTIDE SEQUENCE [LARGE SCALE GENOMIC DNA]</scope>
    <source>
        <strain evidence="2 3">ATCC 39115</strain>
    </source>
</reference>
<feature type="domain" description="HNH nuclease" evidence="1">
    <location>
        <begin position="4"/>
        <end position="44"/>
    </location>
</feature>
<dbReference type="Proteomes" id="UP000327143">
    <property type="component" value="Chromosome"/>
</dbReference>